<feature type="transmembrane region" description="Helical" evidence="7">
    <location>
        <begin position="85"/>
        <end position="108"/>
    </location>
</feature>
<dbReference type="SUPFAM" id="SSF81901">
    <property type="entry name" value="HCP-like"/>
    <property type="match status" value="1"/>
</dbReference>
<feature type="coiled-coil region" evidence="6">
    <location>
        <begin position="26"/>
        <end position="67"/>
    </location>
</feature>
<dbReference type="SMART" id="SM00028">
    <property type="entry name" value="TPR"/>
    <property type="match status" value="5"/>
</dbReference>
<proteinExistence type="predicted"/>
<comment type="catalytic activity">
    <reaction evidence="1">
        <text>a beta-lactam + H2O = a substituted beta-amino acid</text>
        <dbReference type="Rhea" id="RHEA:20401"/>
        <dbReference type="ChEBI" id="CHEBI:15377"/>
        <dbReference type="ChEBI" id="CHEBI:35627"/>
        <dbReference type="ChEBI" id="CHEBI:140347"/>
        <dbReference type="EC" id="3.5.2.6"/>
    </reaction>
</comment>
<evidence type="ECO:0000256" key="5">
    <source>
        <dbReference type="PROSITE-ProRule" id="PRU00339"/>
    </source>
</evidence>
<dbReference type="InterPro" id="IPR003107">
    <property type="entry name" value="HAT"/>
</dbReference>
<dbReference type="Proteomes" id="UP000263040">
    <property type="component" value="Chromosome"/>
</dbReference>
<keyword evidence="7" id="KW-0812">Transmembrane</keyword>
<evidence type="ECO:0000256" key="6">
    <source>
        <dbReference type="SAM" id="Coils"/>
    </source>
</evidence>
<protein>
    <recommendedName>
        <fullName evidence="2">beta-lactamase</fullName>
        <ecNumber evidence="2">3.5.2.6</ecNumber>
    </recommendedName>
</protein>
<dbReference type="GO" id="GO:0006396">
    <property type="term" value="P:RNA processing"/>
    <property type="evidence" value="ECO:0007669"/>
    <property type="project" value="InterPro"/>
</dbReference>
<dbReference type="SMART" id="SM00671">
    <property type="entry name" value="SEL1"/>
    <property type="match status" value="5"/>
</dbReference>
<name>A0AAD0SP09_9BACT</name>
<dbReference type="PROSITE" id="PS50005">
    <property type="entry name" value="TPR"/>
    <property type="match status" value="3"/>
</dbReference>
<dbReference type="Pfam" id="PF13424">
    <property type="entry name" value="TPR_12"/>
    <property type="match status" value="2"/>
</dbReference>
<dbReference type="PANTHER" id="PTHR11102:SF147">
    <property type="entry name" value="SEL1L ADAPTOR SUBUNIT OF ERAD E3 UBIQUITIN LIGASE"/>
    <property type="match status" value="1"/>
</dbReference>
<keyword evidence="5" id="KW-0802">TPR repeat</keyword>
<evidence type="ECO:0000256" key="4">
    <source>
        <dbReference type="ARBA" id="ARBA00023251"/>
    </source>
</evidence>
<dbReference type="PANTHER" id="PTHR11102">
    <property type="entry name" value="SEL-1-LIKE PROTEIN"/>
    <property type="match status" value="1"/>
</dbReference>
<feature type="coiled-coil region" evidence="6">
    <location>
        <begin position="132"/>
        <end position="168"/>
    </location>
</feature>
<reference evidence="8 9" key="1">
    <citation type="submission" date="2018-08" db="EMBL/GenBank/DDBJ databases">
        <title>Complete genome of the Arcobacter suis type strain LMG 26152.</title>
        <authorList>
            <person name="Miller W.G."/>
            <person name="Yee E."/>
            <person name="Bono J.L."/>
        </authorList>
    </citation>
    <scope>NUCLEOTIDE SEQUENCE [LARGE SCALE GENOMIC DNA]</scope>
    <source>
        <strain evidence="8 9">CECT 7833</strain>
    </source>
</reference>
<dbReference type="SMART" id="SM00386">
    <property type="entry name" value="HAT"/>
    <property type="match status" value="2"/>
</dbReference>
<dbReference type="EC" id="3.5.2.6" evidence="2"/>
<dbReference type="GO" id="GO:0036503">
    <property type="term" value="P:ERAD pathway"/>
    <property type="evidence" value="ECO:0007669"/>
    <property type="project" value="TreeGrafter"/>
</dbReference>
<evidence type="ECO:0000256" key="2">
    <source>
        <dbReference type="ARBA" id="ARBA00012865"/>
    </source>
</evidence>
<keyword evidence="7" id="KW-1133">Transmembrane helix</keyword>
<dbReference type="Pfam" id="PF13181">
    <property type="entry name" value="TPR_8"/>
    <property type="match status" value="1"/>
</dbReference>
<feature type="repeat" description="TPR" evidence="5">
    <location>
        <begin position="301"/>
        <end position="332"/>
    </location>
</feature>
<organism evidence="8 9">
    <name type="scientific">Arcobacter suis CECT 7833</name>
    <dbReference type="NCBI Taxonomy" id="663365"/>
    <lineage>
        <taxon>Bacteria</taxon>
        <taxon>Pseudomonadati</taxon>
        <taxon>Campylobacterota</taxon>
        <taxon>Epsilonproteobacteria</taxon>
        <taxon>Campylobacterales</taxon>
        <taxon>Arcobacteraceae</taxon>
        <taxon>Arcobacter</taxon>
    </lineage>
</organism>
<dbReference type="InterPro" id="IPR019734">
    <property type="entry name" value="TPR_rpt"/>
</dbReference>
<dbReference type="Gene3D" id="1.25.40.10">
    <property type="entry name" value="Tetratricopeptide repeat domain"/>
    <property type="match status" value="1"/>
</dbReference>
<dbReference type="GO" id="GO:0008800">
    <property type="term" value="F:beta-lactamase activity"/>
    <property type="evidence" value="ECO:0007669"/>
    <property type="project" value="UniProtKB-EC"/>
</dbReference>
<dbReference type="KEGG" id="asui:ASUIS_0254"/>
<dbReference type="InterPro" id="IPR011990">
    <property type="entry name" value="TPR-like_helical_dom_sf"/>
</dbReference>
<feature type="repeat" description="TPR" evidence="5">
    <location>
        <begin position="203"/>
        <end position="236"/>
    </location>
</feature>
<sequence>MKHFVLFFMFSFFIVFNMDVNAKVELSVNEYKIEQQQKSIDELKAEIKELKKEIDDTKEKKIENKKDNESLDKRIGDISGNVDRFGIIAGILGLLITIVSAISGWLGYTKAKTESKEVAKEEAYKVTENWIKNEANKQLQDKIKELEIDAQEKIAEAVKTAKDEIKQQSEAEDLFLQGRSYHLNKEYEIAKEYYNKALEAGHISALNNLGALYCKQGNYEKAEKYYNKALESGDNRALINFGNLYKDQKEYEKAEEFYKKAIDAGYTGALNNLGVLYNEQKEYEKAEEYFKKAIDAGINDALNNLGNLYYGQKEYEKAEDYYKKAIDAGNNSALNNLRILYTEQNEHTKLEELNQKYKI</sequence>
<evidence type="ECO:0000313" key="9">
    <source>
        <dbReference type="Proteomes" id="UP000263040"/>
    </source>
</evidence>
<evidence type="ECO:0000256" key="1">
    <source>
        <dbReference type="ARBA" id="ARBA00001526"/>
    </source>
</evidence>
<dbReference type="AlphaFoldDB" id="A0AAD0SP09"/>
<dbReference type="PROSITE" id="PS50293">
    <property type="entry name" value="TPR_REGION"/>
    <property type="match status" value="3"/>
</dbReference>
<keyword evidence="4" id="KW-0046">Antibiotic resistance</keyword>
<feature type="repeat" description="TPR" evidence="5">
    <location>
        <begin position="267"/>
        <end position="300"/>
    </location>
</feature>
<evidence type="ECO:0000313" key="8">
    <source>
        <dbReference type="EMBL" id="AXX88762.1"/>
    </source>
</evidence>
<dbReference type="GO" id="GO:0046677">
    <property type="term" value="P:response to antibiotic"/>
    <property type="evidence" value="ECO:0007669"/>
    <property type="project" value="UniProtKB-KW"/>
</dbReference>
<evidence type="ECO:0000256" key="3">
    <source>
        <dbReference type="ARBA" id="ARBA00023157"/>
    </source>
</evidence>
<keyword evidence="9" id="KW-1185">Reference proteome</keyword>
<dbReference type="InterPro" id="IPR050767">
    <property type="entry name" value="Sel1_AlgK"/>
</dbReference>
<evidence type="ECO:0000256" key="7">
    <source>
        <dbReference type="SAM" id="Phobius"/>
    </source>
</evidence>
<keyword evidence="6" id="KW-0175">Coiled coil</keyword>
<dbReference type="InterPro" id="IPR006597">
    <property type="entry name" value="Sel1-like"/>
</dbReference>
<dbReference type="EMBL" id="CP032100">
    <property type="protein sequence ID" value="AXX88762.1"/>
    <property type="molecule type" value="Genomic_DNA"/>
</dbReference>
<keyword evidence="3" id="KW-1015">Disulfide bond</keyword>
<gene>
    <name evidence="8" type="ORF">ASUIS_0254</name>
</gene>
<keyword evidence="7" id="KW-0472">Membrane</keyword>
<dbReference type="RefSeq" id="WP_118885338.1">
    <property type="nucleotide sequence ID" value="NZ_CP032100.1"/>
</dbReference>
<accession>A0AAD0SP09</accession>